<evidence type="ECO:0000313" key="2">
    <source>
        <dbReference type="EMBL" id="EGS18068.1"/>
    </source>
</evidence>
<dbReference type="KEGG" id="cthr:CTHT_0060830"/>
<feature type="region of interest" description="Disordered" evidence="1">
    <location>
        <begin position="40"/>
        <end position="65"/>
    </location>
</feature>
<dbReference type="Proteomes" id="UP000008066">
    <property type="component" value="Unassembled WGS sequence"/>
</dbReference>
<sequence>MHRENAVLDLAELRGPPLPENEWWESESDAELADLVLVAQPSDTSAPRHEDEDNDSGEYDEPCAPVLPPSRWTDKLTFWVIIVVGVSMAILKKSVDYAIVF</sequence>
<name>G0SF52_CHATD</name>
<reference evidence="2 3" key="1">
    <citation type="journal article" date="2011" name="Cell">
        <title>Insight into structure and assembly of the nuclear pore complex by utilizing the genome of a eukaryotic thermophile.</title>
        <authorList>
            <person name="Amlacher S."/>
            <person name="Sarges P."/>
            <person name="Flemming D."/>
            <person name="van Noort V."/>
            <person name="Kunze R."/>
            <person name="Devos D.P."/>
            <person name="Arumugam M."/>
            <person name="Bork P."/>
            <person name="Hurt E."/>
        </authorList>
    </citation>
    <scope>NUCLEOTIDE SEQUENCE [LARGE SCALE GENOMIC DNA]</scope>
    <source>
        <strain evidence="3">DSM 1495 / CBS 144.50 / IMI 039719</strain>
    </source>
</reference>
<evidence type="ECO:0000256" key="1">
    <source>
        <dbReference type="SAM" id="MobiDB-lite"/>
    </source>
</evidence>
<protein>
    <submittedName>
        <fullName evidence="2">Uncharacterized protein</fullName>
    </submittedName>
</protein>
<dbReference type="GeneID" id="18260121"/>
<dbReference type="RefSeq" id="XP_006696399.1">
    <property type="nucleotide sequence ID" value="XM_006696336.1"/>
</dbReference>
<gene>
    <name evidence="2" type="ORF">CTHT_0060830</name>
</gene>
<evidence type="ECO:0000313" key="3">
    <source>
        <dbReference type="Proteomes" id="UP000008066"/>
    </source>
</evidence>
<dbReference type="HOGENOM" id="CLU_2291370_0_0_1"/>
<dbReference type="AlphaFoldDB" id="G0SF52"/>
<organism evidence="3">
    <name type="scientific">Chaetomium thermophilum (strain DSM 1495 / CBS 144.50 / IMI 039719)</name>
    <name type="common">Thermochaetoides thermophila</name>
    <dbReference type="NCBI Taxonomy" id="759272"/>
    <lineage>
        <taxon>Eukaryota</taxon>
        <taxon>Fungi</taxon>
        <taxon>Dikarya</taxon>
        <taxon>Ascomycota</taxon>
        <taxon>Pezizomycotina</taxon>
        <taxon>Sordariomycetes</taxon>
        <taxon>Sordariomycetidae</taxon>
        <taxon>Sordariales</taxon>
        <taxon>Chaetomiaceae</taxon>
        <taxon>Thermochaetoides</taxon>
    </lineage>
</organism>
<proteinExistence type="predicted"/>
<feature type="compositionally biased region" description="Acidic residues" evidence="1">
    <location>
        <begin position="52"/>
        <end position="61"/>
    </location>
</feature>
<dbReference type="EMBL" id="GL988046">
    <property type="protein sequence ID" value="EGS18068.1"/>
    <property type="molecule type" value="Genomic_DNA"/>
</dbReference>
<accession>G0SF52</accession>
<keyword evidence="3" id="KW-1185">Reference proteome</keyword>